<gene>
    <name evidence="1" type="ORF">PEV8663_01363</name>
</gene>
<proteinExistence type="predicted"/>
<dbReference type="Proteomes" id="UP000220836">
    <property type="component" value="Unassembled WGS sequence"/>
</dbReference>
<protein>
    <submittedName>
        <fullName evidence="1">Nodulation protein Z (NodZ)</fullName>
    </submittedName>
</protein>
<reference evidence="1 2" key="1">
    <citation type="submission" date="2017-05" db="EMBL/GenBank/DDBJ databases">
        <authorList>
            <person name="Song R."/>
            <person name="Chenine A.L."/>
            <person name="Ruprecht R.M."/>
        </authorList>
    </citation>
    <scope>NUCLEOTIDE SEQUENCE [LARGE SCALE GENOMIC DNA]</scope>
    <source>
        <strain evidence="1 2">CECT 8663</strain>
    </source>
</reference>
<name>A0A238K6K9_9RHOB</name>
<evidence type="ECO:0000313" key="1">
    <source>
        <dbReference type="EMBL" id="SMX38499.1"/>
    </source>
</evidence>
<dbReference type="AlphaFoldDB" id="A0A238K6K9"/>
<dbReference type="RefSeq" id="WP_097803893.1">
    <property type="nucleotide sequence ID" value="NZ_FXYH01000004.1"/>
</dbReference>
<dbReference type="Gene3D" id="3.40.50.11350">
    <property type="match status" value="1"/>
</dbReference>
<evidence type="ECO:0000313" key="2">
    <source>
        <dbReference type="Proteomes" id="UP000220836"/>
    </source>
</evidence>
<accession>A0A238K6K9</accession>
<keyword evidence="2" id="KW-1185">Reference proteome</keyword>
<dbReference type="OrthoDB" id="7875850at2"/>
<dbReference type="EMBL" id="FXYH01000004">
    <property type="protein sequence ID" value="SMX38499.1"/>
    <property type="molecule type" value="Genomic_DNA"/>
</dbReference>
<organism evidence="1 2">
    <name type="scientific">Pelagimonas varians</name>
    <dbReference type="NCBI Taxonomy" id="696760"/>
    <lineage>
        <taxon>Bacteria</taxon>
        <taxon>Pseudomonadati</taxon>
        <taxon>Pseudomonadota</taxon>
        <taxon>Alphaproteobacteria</taxon>
        <taxon>Rhodobacterales</taxon>
        <taxon>Roseobacteraceae</taxon>
        <taxon>Pelagimonas</taxon>
    </lineage>
</organism>
<sequence>MNESHNTKRLRLRAGPSGIFSNVNEVIEQGRLAQLGGYSFFIDWSVSCYRDADREEDPWAYYFEPSFPDVTPFEGADDLPGGIPICCTRENVITPRLEDGNCNPLLLPRDRAAASRLLHTYVRPKQYIKDAVAAFKADHWRSKMIGLHIRGPGRLDGGADVLRKALGAEGAVPFQPFFEHTDRILDLIPDAGIFVCSDSQPVIDRVRDRYGDRVVDYPAIRSTFGEMHARHPENGDETFPTYRLGLDMVIEALLLAETDVFIHGNSNVANFVLSYDPYQMHVYVLA</sequence>